<dbReference type="InterPro" id="IPR014784">
    <property type="entry name" value="Cu2_ascorb_mOase-like_C"/>
</dbReference>
<gene>
    <name evidence="2" type="ORF">ACHKAR_14750</name>
</gene>
<proteinExistence type="predicted"/>
<dbReference type="EMBL" id="JBIPKE010000018">
    <property type="protein sequence ID" value="MFH6984712.1"/>
    <property type="molecule type" value="Genomic_DNA"/>
</dbReference>
<dbReference type="Gene3D" id="2.60.120.230">
    <property type="match status" value="1"/>
</dbReference>
<name>A0ABW7NBJ6_9BACT</name>
<dbReference type="InterPro" id="IPR008977">
    <property type="entry name" value="PHM/PNGase_F_dom_sf"/>
</dbReference>
<keyword evidence="1" id="KW-1015">Disulfide bond</keyword>
<evidence type="ECO:0008006" key="4">
    <source>
        <dbReference type="Google" id="ProtNLM"/>
    </source>
</evidence>
<evidence type="ECO:0000313" key="3">
    <source>
        <dbReference type="Proteomes" id="UP001610063"/>
    </source>
</evidence>
<dbReference type="SUPFAM" id="SSF49742">
    <property type="entry name" value="PHM/PNGase F"/>
    <property type="match status" value="1"/>
</dbReference>
<comment type="caution">
    <text evidence="2">The sequence shown here is derived from an EMBL/GenBank/DDBJ whole genome shotgun (WGS) entry which is preliminary data.</text>
</comment>
<dbReference type="PROSITE" id="PS51257">
    <property type="entry name" value="PROKAR_LIPOPROTEIN"/>
    <property type="match status" value="1"/>
</dbReference>
<accession>A0ABW7NBJ6</accession>
<reference evidence="2 3" key="1">
    <citation type="journal article" date="2013" name="Int. J. Syst. Evol. Microbiol.">
        <title>Marinoscillum luteum sp. nov., isolated from marine sediment.</title>
        <authorList>
            <person name="Cha I.T."/>
            <person name="Park S.J."/>
            <person name="Kim S.J."/>
            <person name="Kim J.G."/>
            <person name="Jung M.Y."/>
            <person name="Shin K.S."/>
            <person name="Kwon K.K."/>
            <person name="Yang S.H."/>
            <person name="Seo Y.S."/>
            <person name="Rhee S.K."/>
        </authorList>
    </citation>
    <scope>NUCLEOTIDE SEQUENCE [LARGE SCALE GENOMIC DNA]</scope>
    <source>
        <strain evidence="2 3">KCTC 23939</strain>
    </source>
</reference>
<dbReference type="RefSeq" id="WP_395418130.1">
    <property type="nucleotide sequence ID" value="NZ_JBIPKE010000018.1"/>
</dbReference>
<dbReference type="Proteomes" id="UP001610063">
    <property type="component" value="Unassembled WGS sequence"/>
</dbReference>
<evidence type="ECO:0000256" key="1">
    <source>
        <dbReference type="ARBA" id="ARBA00023157"/>
    </source>
</evidence>
<sequence>MRAQAYLTLLILLLASCSEKENKPEDPLKAYASSYEIIQGEIWDQTCISCHVSGSSFARQSDLILTADVSYAQLINRPPKNTAALEDGLMLVGDKGLESLYESFLWEKINAPDQEHFYADHPGYGSQMPLGGDPLTNGQIEFIRQWISAGAPQKGDVIDREVLKDTSRFERVAFQPLPLPEQGYQFHITPFEVRPNSERELFKYQPLNNTEPLYISGFEITMKSGSHHFILYNFPETFAPSLLPNENLIRDVYDASGNYVFTTLYHMQFHQFVAGTQVPKVRYNYPEGVALKVPANSGFDMNSHYANRTDETMEGEVYANIYTTSASEVTHIAQILNLNNDNFYLPAGKVTTIQKTYTFDKDRHIFQLWSHAHEHNTSFKVFISGGERHGELVYFSNDWEHPPILQLDPPLGLKAGEGLMLEATYNNWEDRDLAFGLRSTDEMMILFGAYYE</sequence>
<evidence type="ECO:0000313" key="2">
    <source>
        <dbReference type="EMBL" id="MFH6984712.1"/>
    </source>
</evidence>
<organism evidence="2 3">
    <name type="scientific">Marinoscillum luteum</name>
    <dbReference type="NCBI Taxonomy" id="861051"/>
    <lineage>
        <taxon>Bacteria</taxon>
        <taxon>Pseudomonadati</taxon>
        <taxon>Bacteroidota</taxon>
        <taxon>Cytophagia</taxon>
        <taxon>Cytophagales</taxon>
        <taxon>Reichenbachiellaceae</taxon>
        <taxon>Marinoscillum</taxon>
    </lineage>
</organism>
<keyword evidence="3" id="KW-1185">Reference proteome</keyword>
<protein>
    <recommendedName>
        <fullName evidence="4">Copper type II ascorbate-dependent monooxygenase C-terminal domain-containing protein</fullName>
    </recommendedName>
</protein>